<dbReference type="RefSeq" id="WP_187255818.1">
    <property type="nucleotide sequence ID" value="NZ_JBHULF010000006.1"/>
</dbReference>
<name>A0ABR7M6A2_9BACT</name>
<proteinExistence type="predicted"/>
<protein>
    <submittedName>
        <fullName evidence="2">Uncharacterized protein</fullName>
    </submittedName>
</protein>
<dbReference type="EMBL" id="MBUA01000001">
    <property type="protein sequence ID" value="MBC6490522.1"/>
    <property type="molecule type" value="Genomic_DNA"/>
</dbReference>
<evidence type="ECO:0000313" key="2">
    <source>
        <dbReference type="EMBL" id="MBC6490522.1"/>
    </source>
</evidence>
<gene>
    <name evidence="2" type="ORF">BC349_06065</name>
</gene>
<organism evidence="2 3">
    <name type="scientific">Flavihumibacter stibioxidans</name>
    <dbReference type="NCBI Taxonomy" id="1834163"/>
    <lineage>
        <taxon>Bacteria</taxon>
        <taxon>Pseudomonadati</taxon>
        <taxon>Bacteroidota</taxon>
        <taxon>Chitinophagia</taxon>
        <taxon>Chitinophagales</taxon>
        <taxon>Chitinophagaceae</taxon>
        <taxon>Flavihumibacter</taxon>
    </lineage>
</organism>
<reference evidence="2 3" key="1">
    <citation type="submission" date="2016-07" db="EMBL/GenBank/DDBJ databases">
        <title>Genome analysis of Flavihumibacter stibioxidans YS-17.</title>
        <authorList>
            <person name="Shi K."/>
            <person name="Han Y."/>
            <person name="Wang G."/>
        </authorList>
    </citation>
    <scope>NUCLEOTIDE SEQUENCE [LARGE SCALE GENOMIC DNA]</scope>
    <source>
        <strain evidence="2 3">YS-17</strain>
    </source>
</reference>
<evidence type="ECO:0000256" key="1">
    <source>
        <dbReference type="SAM" id="SignalP"/>
    </source>
</evidence>
<feature type="signal peptide" evidence="1">
    <location>
        <begin position="1"/>
        <end position="19"/>
    </location>
</feature>
<evidence type="ECO:0000313" key="3">
    <source>
        <dbReference type="Proteomes" id="UP000765802"/>
    </source>
</evidence>
<feature type="chain" id="PRO_5046657399" evidence="1">
    <location>
        <begin position="20"/>
        <end position="440"/>
    </location>
</feature>
<keyword evidence="3" id="KW-1185">Reference proteome</keyword>
<sequence length="440" mass="48882">MKLFRILLAGLLLPFAAIPQQNSFPFSIRLEEVVVENFNGLHSYAWARDGKRILLAGGRTDGLHRRQPFAAFRPEQNNSLLIVLDLAGQKIYSRPLSGLPTAIAEQLQSTNMQFLQEGNELFLTGGYGYSASSGDHITYPFLQIIRVRETINAIINGEDPVTFINQIRDERMAVAGGRMAMMEGRIYLVGGHRFDGRYNPHGPDHGPGFSQQYTNQVRSFGIDRKGAAPYVVNYDAVTDSLLLHRRDFNLLPYTDALGRNMLTIYSGVFQYDQDIPYTSLIDIGNGSVRELAGFEQKFNHYHTATLTILDVGQKQSFNIFFGGLSLHRVLPDGKIEKDEEVPFVDHISVVERAKGKASEYILPLRMPGLLGTSAEFIPVSGYLYTSNGMLKAESIGRKELLAGYIIGGIESTAPNVFFSQGNNLSKASTKIFKVFIALGK</sequence>
<keyword evidence="1" id="KW-0732">Signal</keyword>
<comment type="caution">
    <text evidence="2">The sequence shown here is derived from an EMBL/GenBank/DDBJ whole genome shotgun (WGS) entry which is preliminary data.</text>
</comment>
<dbReference type="Proteomes" id="UP000765802">
    <property type="component" value="Unassembled WGS sequence"/>
</dbReference>
<accession>A0ABR7M6A2</accession>